<keyword evidence="2" id="KW-1185">Reference proteome</keyword>
<comment type="caution">
    <text evidence="1">The sequence shown here is derived from an EMBL/GenBank/DDBJ whole genome shotgun (WGS) entry which is preliminary data.</text>
</comment>
<evidence type="ECO:0000313" key="2">
    <source>
        <dbReference type="Proteomes" id="UP000650467"/>
    </source>
</evidence>
<dbReference type="EMBL" id="JAEHOC010000006">
    <property type="protein sequence ID" value="KAG2440850.1"/>
    <property type="molecule type" value="Genomic_DNA"/>
</dbReference>
<evidence type="ECO:0000313" key="1">
    <source>
        <dbReference type="EMBL" id="KAG2440850.1"/>
    </source>
</evidence>
<name>A0A835TL46_CHLIN</name>
<protein>
    <submittedName>
        <fullName evidence="1">Uncharacterized protein</fullName>
    </submittedName>
</protein>
<dbReference type="Proteomes" id="UP000650467">
    <property type="component" value="Unassembled WGS sequence"/>
</dbReference>
<dbReference type="AlphaFoldDB" id="A0A835TL46"/>
<gene>
    <name evidence="1" type="ORF">HXX76_003704</name>
</gene>
<sequence>MDAAVSSAVRVAAALIGSPGAAPAGGLAPAQQGAALVDRVCASGSLARGTRAGSDARRAVDVTAFLNVDLEFGALQAPEALSRLEGYLRSSLSGVTGQSGSSSDAVAAAAVRVLDAECRGGLWAEVGFAAAATGAGAEAPPGPLVRVFVAENKSSSVTPAASTSSAAAAPESGSVAQAQAQALAPAAVLSQLLLRTDADSDKATQQQAAVLHAAERRHKTALKRVAATAGAGAAAAEDWPDQLSCGVDEARCLFWRRQPYAALHAAQAAHDAWDAAVPAAAGAAAAAPAATPALQEALRGDAVLHLLDVLTLWALQEGAGEGAQAAAAVGQVADGSATVVRKVLAALAAPDGGGIGAPALHVRLSGGLLGGDSAAEPAAGSAQAGGGGQGVVVADPCLPCMDLYGNACRVLLAQLGAEASAAAGADLLAAVARAGLAQLQA</sequence>
<organism evidence="1 2">
    <name type="scientific">Chlamydomonas incerta</name>
    <dbReference type="NCBI Taxonomy" id="51695"/>
    <lineage>
        <taxon>Eukaryota</taxon>
        <taxon>Viridiplantae</taxon>
        <taxon>Chlorophyta</taxon>
        <taxon>core chlorophytes</taxon>
        <taxon>Chlorophyceae</taxon>
        <taxon>CS clade</taxon>
        <taxon>Chlamydomonadales</taxon>
        <taxon>Chlamydomonadaceae</taxon>
        <taxon>Chlamydomonas</taxon>
    </lineage>
</organism>
<proteinExistence type="predicted"/>
<reference evidence="1" key="1">
    <citation type="journal article" date="2020" name="bioRxiv">
        <title>Comparative genomics of Chlamydomonas.</title>
        <authorList>
            <person name="Craig R.J."/>
            <person name="Hasan A.R."/>
            <person name="Ness R.W."/>
            <person name="Keightley P.D."/>
        </authorList>
    </citation>
    <scope>NUCLEOTIDE SEQUENCE</scope>
    <source>
        <strain evidence="1">SAG 7.73</strain>
    </source>
</reference>
<accession>A0A835TL46</accession>
<dbReference type="OrthoDB" id="543684at2759"/>